<dbReference type="PRINTS" id="PR01727">
    <property type="entry name" value="DNABINDINGHU"/>
</dbReference>
<dbReference type="GO" id="GO:0030527">
    <property type="term" value="F:structural constituent of chromatin"/>
    <property type="evidence" value="ECO:0007669"/>
    <property type="project" value="InterPro"/>
</dbReference>
<dbReference type="GO" id="GO:0003677">
    <property type="term" value="F:DNA binding"/>
    <property type="evidence" value="ECO:0007669"/>
    <property type="project" value="UniProtKB-KW"/>
</dbReference>
<dbReference type="SMART" id="SM00411">
    <property type="entry name" value="BHL"/>
    <property type="match status" value="1"/>
</dbReference>
<dbReference type="PANTHER" id="PTHR33175:SF3">
    <property type="entry name" value="DNA-BINDING PROTEIN HU-BETA"/>
    <property type="match status" value="1"/>
</dbReference>
<dbReference type="OrthoDB" id="9799835at2"/>
<keyword evidence="2" id="KW-0226">DNA condensation</keyword>
<evidence type="ECO:0000256" key="1">
    <source>
        <dbReference type="ARBA" id="ARBA00010529"/>
    </source>
</evidence>
<dbReference type="SUPFAM" id="SSF47729">
    <property type="entry name" value="IHF-like DNA-binding proteins"/>
    <property type="match status" value="1"/>
</dbReference>
<dbReference type="PANTHER" id="PTHR33175">
    <property type="entry name" value="DNA-BINDING PROTEIN HU"/>
    <property type="match status" value="1"/>
</dbReference>
<evidence type="ECO:0000256" key="3">
    <source>
        <dbReference type="ARBA" id="ARBA00023125"/>
    </source>
</evidence>
<dbReference type="Proteomes" id="UP000199400">
    <property type="component" value="Unassembled WGS sequence"/>
</dbReference>
<dbReference type="CDD" id="cd13831">
    <property type="entry name" value="HU"/>
    <property type="match status" value="1"/>
</dbReference>
<evidence type="ECO:0000313" key="5">
    <source>
        <dbReference type="EMBL" id="SFE48144.1"/>
    </source>
</evidence>
<dbReference type="InterPro" id="IPR000119">
    <property type="entry name" value="Hist_DNA-bd"/>
</dbReference>
<keyword evidence="6" id="KW-1185">Reference proteome</keyword>
<name>A0A1I2AVY4_9BACT</name>
<dbReference type="Gene3D" id="4.10.520.10">
    <property type="entry name" value="IHF-like DNA-binding proteins"/>
    <property type="match status" value="1"/>
</dbReference>
<sequence length="97" mass="10687">MTRKELIETIRRQLEESGGPELSVAATGKVVDAVFAAVTESLRREGRYVHPNFGSFSVHVTQARPGRNPKTGEAIEIPRSETVRFKPARELKAALEG</sequence>
<keyword evidence="3 5" id="KW-0238">DNA-binding</keyword>
<accession>A0A1I2AVY4</accession>
<gene>
    <name evidence="5" type="ORF">SAMN02745121_04412</name>
</gene>
<proteinExistence type="inferred from homology"/>
<comment type="similarity">
    <text evidence="1 4">Belongs to the bacterial histone-like protein family.</text>
</comment>
<organism evidence="5 6">
    <name type="scientific">Nannocystis exedens</name>
    <dbReference type="NCBI Taxonomy" id="54"/>
    <lineage>
        <taxon>Bacteria</taxon>
        <taxon>Pseudomonadati</taxon>
        <taxon>Myxococcota</taxon>
        <taxon>Polyangia</taxon>
        <taxon>Nannocystales</taxon>
        <taxon>Nannocystaceae</taxon>
        <taxon>Nannocystis</taxon>
    </lineage>
</organism>
<dbReference type="GO" id="GO:0030261">
    <property type="term" value="P:chromosome condensation"/>
    <property type="evidence" value="ECO:0007669"/>
    <property type="project" value="UniProtKB-KW"/>
</dbReference>
<evidence type="ECO:0000313" key="6">
    <source>
        <dbReference type="Proteomes" id="UP000199400"/>
    </source>
</evidence>
<protein>
    <submittedName>
        <fullName evidence="5">DNA-binding protein HU-beta</fullName>
    </submittedName>
</protein>
<dbReference type="EMBL" id="FOMX01000014">
    <property type="protein sequence ID" value="SFE48144.1"/>
    <property type="molecule type" value="Genomic_DNA"/>
</dbReference>
<dbReference type="InterPro" id="IPR010992">
    <property type="entry name" value="IHF-like_DNA-bd_dom_sf"/>
</dbReference>
<evidence type="ECO:0000256" key="4">
    <source>
        <dbReference type="RuleBase" id="RU003939"/>
    </source>
</evidence>
<dbReference type="AlphaFoldDB" id="A0A1I2AVY4"/>
<dbReference type="Pfam" id="PF00216">
    <property type="entry name" value="Bac_DNA_binding"/>
    <property type="match status" value="1"/>
</dbReference>
<evidence type="ECO:0000256" key="2">
    <source>
        <dbReference type="ARBA" id="ARBA00023067"/>
    </source>
</evidence>
<dbReference type="RefSeq" id="WP_096332065.1">
    <property type="nucleotide sequence ID" value="NZ_FOMX01000014.1"/>
</dbReference>
<reference evidence="6" key="1">
    <citation type="submission" date="2016-10" db="EMBL/GenBank/DDBJ databases">
        <authorList>
            <person name="Varghese N."/>
            <person name="Submissions S."/>
        </authorList>
    </citation>
    <scope>NUCLEOTIDE SEQUENCE [LARGE SCALE GENOMIC DNA]</scope>
    <source>
        <strain evidence="6">ATCC 25963</strain>
    </source>
</reference>
<dbReference type="STRING" id="54.SAMN02745121_04412"/>